<keyword evidence="4 11" id="KW-0808">Transferase</keyword>
<evidence type="ECO:0000256" key="2">
    <source>
        <dbReference type="ARBA" id="ARBA00008919"/>
    </source>
</evidence>
<evidence type="ECO:0000313" key="13">
    <source>
        <dbReference type="EMBL" id="VUZ48382.1"/>
    </source>
</evidence>
<dbReference type="EMBL" id="CABIJS010000288">
    <property type="protein sequence ID" value="VUZ48382.1"/>
    <property type="molecule type" value="Genomic_DNA"/>
</dbReference>
<comment type="similarity">
    <text evidence="2 11">Belongs to the glycosyltransferase 10 family.</text>
</comment>
<evidence type="ECO:0000256" key="6">
    <source>
        <dbReference type="ARBA" id="ARBA00022968"/>
    </source>
</evidence>
<evidence type="ECO:0000256" key="9">
    <source>
        <dbReference type="ARBA" id="ARBA00023180"/>
    </source>
</evidence>
<evidence type="ECO:0000256" key="5">
    <source>
        <dbReference type="ARBA" id="ARBA00022692"/>
    </source>
</evidence>
<dbReference type="InterPro" id="IPR001503">
    <property type="entry name" value="Glyco_trans_10"/>
</dbReference>
<keyword evidence="11" id="KW-0333">Golgi apparatus</keyword>
<dbReference type="AlphaFoldDB" id="A0A564YM86"/>
<evidence type="ECO:0000256" key="11">
    <source>
        <dbReference type="RuleBase" id="RU003832"/>
    </source>
</evidence>
<evidence type="ECO:0000256" key="10">
    <source>
        <dbReference type="ARBA" id="ARBA00060399"/>
    </source>
</evidence>
<accession>A0A564YM86</accession>
<dbReference type="PANTHER" id="PTHR11929">
    <property type="entry name" value="ALPHA- 1,3 -FUCOSYLTRANSFERASE"/>
    <property type="match status" value="1"/>
</dbReference>
<keyword evidence="9" id="KW-0325">Glycoprotein</keyword>
<evidence type="ECO:0000259" key="12">
    <source>
        <dbReference type="Pfam" id="PF00852"/>
    </source>
</evidence>
<dbReference type="FunFam" id="3.40.50.11660:FF:000002">
    <property type="entry name" value="Alpha-(1,3)-fucosyltransferase"/>
    <property type="match status" value="1"/>
</dbReference>
<keyword evidence="5 11" id="KW-0812">Transmembrane</keyword>
<keyword evidence="14" id="KW-1185">Reference proteome</keyword>
<evidence type="ECO:0000256" key="4">
    <source>
        <dbReference type="ARBA" id="ARBA00022679"/>
    </source>
</evidence>
<reference evidence="13 14" key="1">
    <citation type="submission" date="2019-07" db="EMBL/GenBank/DDBJ databases">
        <authorList>
            <person name="Jastrzebski P J."/>
            <person name="Paukszto L."/>
            <person name="Jastrzebski P J."/>
        </authorList>
    </citation>
    <scope>NUCLEOTIDE SEQUENCE [LARGE SCALE GENOMIC DNA]</scope>
    <source>
        <strain evidence="13 14">WMS-il1</strain>
    </source>
</reference>
<evidence type="ECO:0000313" key="14">
    <source>
        <dbReference type="Proteomes" id="UP000321570"/>
    </source>
</evidence>
<dbReference type="SUPFAM" id="SSF53756">
    <property type="entry name" value="UDP-Glycosyltransferase/glycogen phosphorylase"/>
    <property type="match status" value="1"/>
</dbReference>
<evidence type="ECO:0000256" key="3">
    <source>
        <dbReference type="ARBA" id="ARBA00022676"/>
    </source>
</evidence>
<evidence type="ECO:0000256" key="7">
    <source>
        <dbReference type="ARBA" id="ARBA00022989"/>
    </source>
</evidence>
<protein>
    <recommendedName>
        <fullName evidence="11">Fucosyltransferase</fullName>
        <ecNumber evidence="11">2.4.1.-</ecNumber>
    </recommendedName>
</protein>
<feature type="domain" description="Fucosyltransferase C-terminal" evidence="12">
    <location>
        <begin position="197"/>
        <end position="352"/>
    </location>
</feature>
<dbReference type="Pfam" id="PF00852">
    <property type="entry name" value="Glyco_transf_10"/>
    <property type="match status" value="1"/>
</dbReference>
<comment type="subcellular location">
    <subcellularLocation>
        <location evidence="10">Endomembrane system</location>
        <topology evidence="10">Single-pass type II membrane protein</topology>
    </subcellularLocation>
    <subcellularLocation>
        <location evidence="11">Golgi apparatus</location>
        <location evidence="11">Golgi stack membrane</location>
        <topology evidence="11">Single-pass type II membrane protein</topology>
    </subcellularLocation>
</comment>
<name>A0A564YM86_HYMDI</name>
<dbReference type="Proteomes" id="UP000321570">
    <property type="component" value="Unassembled WGS sequence"/>
</dbReference>
<dbReference type="PANTHER" id="PTHR11929:SF145">
    <property type="entry name" value="ALPHA-(1,3)-FUCOSYLTRANSFERASE FUT-1"/>
    <property type="match status" value="1"/>
</dbReference>
<sequence length="388" mass="45542">MQRVALTGIIFFSALSTLLYLLSVTYLTNFQSSETKIHPYQHIIDQIQWITEFADNKTEFKAENPPRIYYDRKFLYHLTQPEGCRYKCIFTDELQFLGRGDAAVFSDSYSPEQISKIKERGVIIVFESGESPVHMPILSQKQLRLTDMFNTHLAKSMVPYLYPMFWKSTHPKTGFTKEEKLAIETANSSKLLPVYHKSRRNSIAWVVSNLHPHNNRAEFARLISYFIHVDIYGGRNKSFPEGGDLFEYVSRRNKFYLAFENSNCRNYITEKVTFNALQHDMIPIVLGAYKEDYEAVLPPHSYINVDDFKTIRELTDYIKYLDRNDTAYAKYFTWKEYGKIIDPIRMDCRLCGFMYHLRSGKIKISQPNPKDFVDPESLCFYRPLLPIE</sequence>
<organism evidence="13 14">
    <name type="scientific">Hymenolepis diminuta</name>
    <name type="common">Rat tapeworm</name>
    <dbReference type="NCBI Taxonomy" id="6216"/>
    <lineage>
        <taxon>Eukaryota</taxon>
        <taxon>Metazoa</taxon>
        <taxon>Spiralia</taxon>
        <taxon>Lophotrochozoa</taxon>
        <taxon>Platyhelminthes</taxon>
        <taxon>Cestoda</taxon>
        <taxon>Eucestoda</taxon>
        <taxon>Cyclophyllidea</taxon>
        <taxon>Hymenolepididae</taxon>
        <taxon>Hymenolepis</taxon>
    </lineage>
</organism>
<dbReference type="UniPathway" id="UPA00378"/>
<dbReference type="EC" id="2.4.1.-" evidence="11"/>
<evidence type="ECO:0000256" key="8">
    <source>
        <dbReference type="ARBA" id="ARBA00023136"/>
    </source>
</evidence>
<evidence type="ECO:0000256" key="1">
    <source>
        <dbReference type="ARBA" id="ARBA00004922"/>
    </source>
</evidence>
<dbReference type="GO" id="GO:0046920">
    <property type="term" value="F:alpha-(1-&gt;3)-fucosyltransferase activity"/>
    <property type="evidence" value="ECO:0007669"/>
    <property type="project" value="TreeGrafter"/>
</dbReference>
<comment type="pathway">
    <text evidence="1">Protein modification; protein glycosylation.</text>
</comment>
<dbReference type="Gene3D" id="3.40.50.11660">
    <property type="entry name" value="Glycosyl transferase family 10, C-terminal domain"/>
    <property type="match status" value="1"/>
</dbReference>
<proteinExistence type="inferred from homology"/>
<dbReference type="GO" id="GO:0032580">
    <property type="term" value="C:Golgi cisterna membrane"/>
    <property type="evidence" value="ECO:0007669"/>
    <property type="project" value="UniProtKB-SubCell"/>
</dbReference>
<keyword evidence="8" id="KW-0472">Membrane</keyword>
<keyword evidence="6" id="KW-0735">Signal-anchor</keyword>
<keyword evidence="3 11" id="KW-0328">Glycosyltransferase</keyword>
<keyword evidence="7" id="KW-1133">Transmembrane helix</keyword>
<dbReference type="InterPro" id="IPR055270">
    <property type="entry name" value="Glyco_tran_10_C"/>
</dbReference>
<gene>
    <name evidence="13" type="ORF">WMSIL1_LOCUS7752</name>
</gene>
<dbReference type="InterPro" id="IPR038577">
    <property type="entry name" value="GT10-like_C_sf"/>
</dbReference>